<evidence type="ECO:0000313" key="2">
    <source>
        <dbReference type="EMBL" id="MVX56664.1"/>
    </source>
</evidence>
<keyword evidence="1" id="KW-1133">Transmembrane helix</keyword>
<keyword evidence="1" id="KW-0472">Membrane</keyword>
<protein>
    <submittedName>
        <fullName evidence="2">Uncharacterized protein</fullName>
    </submittedName>
</protein>
<feature type="transmembrane region" description="Helical" evidence="1">
    <location>
        <begin position="28"/>
        <end position="47"/>
    </location>
</feature>
<accession>A0A6L6YH13</accession>
<keyword evidence="3" id="KW-1185">Reference proteome</keyword>
<proteinExistence type="predicted"/>
<evidence type="ECO:0000313" key="3">
    <source>
        <dbReference type="Proteomes" id="UP000472580"/>
    </source>
</evidence>
<name>A0A6L6YH13_9BURK</name>
<keyword evidence="1" id="KW-0812">Transmembrane</keyword>
<comment type="caution">
    <text evidence="2">The sequence shown here is derived from an EMBL/GenBank/DDBJ whole genome shotgun (WGS) entry which is preliminary data.</text>
</comment>
<gene>
    <name evidence="2" type="ORF">E5987_05505</name>
</gene>
<evidence type="ECO:0000256" key="1">
    <source>
        <dbReference type="SAM" id="Phobius"/>
    </source>
</evidence>
<organism evidence="2 3">
    <name type="scientific">Parasutterella muris</name>
    <dbReference type="NCBI Taxonomy" id="2565572"/>
    <lineage>
        <taxon>Bacteria</taxon>
        <taxon>Pseudomonadati</taxon>
        <taxon>Pseudomonadota</taxon>
        <taxon>Betaproteobacteria</taxon>
        <taxon>Burkholderiales</taxon>
        <taxon>Sutterellaceae</taxon>
        <taxon>Parasutterella</taxon>
    </lineage>
</organism>
<dbReference type="AlphaFoldDB" id="A0A6L6YH13"/>
<feature type="non-terminal residue" evidence="2">
    <location>
        <position position="91"/>
    </location>
</feature>
<sequence>MAGVFSNNIQLGVPIAISLLGKGSLPSIAVIFSLNGFLMWTLATIAIELGRNGYQIRDYQLTITGGKDIDFSPIHVVCCKHQEFNAKAEEA</sequence>
<dbReference type="EMBL" id="WSRP01000013">
    <property type="protein sequence ID" value="MVX56664.1"/>
    <property type="molecule type" value="Genomic_DNA"/>
</dbReference>
<dbReference type="Proteomes" id="UP000472580">
    <property type="component" value="Unassembled WGS sequence"/>
</dbReference>
<reference evidence="2 3" key="1">
    <citation type="submission" date="2019-12" db="EMBL/GenBank/DDBJ databases">
        <title>Microbes associate with the intestines of laboratory mice.</title>
        <authorList>
            <person name="Navarre W."/>
            <person name="Wong E."/>
        </authorList>
    </citation>
    <scope>NUCLEOTIDE SEQUENCE [LARGE SCALE GENOMIC DNA]</scope>
    <source>
        <strain evidence="2 3">NM82_D38</strain>
    </source>
</reference>